<reference evidence="8 9" key="1">
    <citation type="submission" date="2015-09" db="EMBL/GenBank/DDBJ databases">
        <authorList>
            <consortium name="Swine Surveillance"/>
        </authorList>
    </citation>
    <scope>NUCLEOTIDE SEQUENCE [LARGE SCALE GENOMIC DNA]</scope>
    <source>
        <strain evidence="8 9">CECT 4357</strain>
    </source>
</reference>
<dbReference type="RefSeq" id="WP_082644106.1">
    <property type="nucleotide sequence ID" value="NZ_CP051181.1"/>
</dbReference>
<feature type="transmembrane region" description="Helical" evidence="7">
    <location>
        <begin position="76"/>
        <end position="95"/>
    </location>
</feature>
<dbReference type="EMBL" id="CYSA01000016">
    <property type="protein sequence ID" value="CUH65206.1"/>
    <property type="molecule type" value="Genomic_DNA"/>
</dbReference>
<proteinExistence type="predicted"/>
<dbReference type="Pfam" id="PF02653">
    <property type="entry name" value="BPD_transp_2"/>
    <property type="match status" value="1"/>
</dbReference>
<evidence type="ECO:0000313" key="9">
    <source>
        <dbReference type="Proteomes" id="UP000051587"/>
    </source>
</evidence>
<feature type="transmembrane region" description="Helical" evidence="7">
    <location>
        <begin position="154"/>
        <end position="171"/>
    </location>
</feature>
<name>A0A0P1FBI7_THAGE</name>
<gene>
    <name evidence="8" type="primary">rbsC</name>
    <name evidence="8" type="ORF">TG4357_01722</name>
</gene>
<feature type="compositionally biased region" description="Polar residues" evidence="6">
    <location>
        <begin position="8"/>
        <end position="25"/>
    </location>
</feature>
<accession>A0A0P1FBI7</accession>
<feature type="transmembrane region" description="Helical" evidence="7">
    <location>
        <begin position="244"/>
        <end position="265"/>
    </location>
</feature>
<keyword evidence="9" id="KW-1185">Reference proteome</keyword>
<dbReference type="InterPro" id="IPR001851">
    <property type="entry name" value="ABC_transp_permease"/>
</dbReference>
<feature type="transmembrane region" description="Helical" evidence="7">
    <location>
        <begin position="102"/>
        <end position="122"/>
    </location>
</feature>
<keyword evidence="3 7" id="KW-0812">Transmembrane</keyword>
<dbReference type="PANTHER" id="PTHR32196">
    <property type="entry name" value="ABC TRANSPORTER PERMEASE PROTEIN YPHD-RELATED-RELATED"/>
    <property type="match status" value="1"/>
</dbReference>
<feature type="transmembrane region" description="Helical" evidence="7">
    <location>
        <begin position="45"/>
        <end position="64"/>
    </location>
</feature>
<evidence type="ECO:0000313" key="8">
    <source>
        <dbReference type="EMBL" id="CUH65206.1"/>
    </source>
</evidence>
<dbReference type="AlphaFoldDB" id="A0A0P1FBI7"/>
<evidence type="ECO:0000256" key="1">
    <source>
        <dbReference type="ARBA" id="ARBA00004651"/>
    </source>
</evidence>
<organism evidence="8 9">
    <name type="scientific">Thalassovita gelatinovora</name>
    <name type="common">Thalassobius gelatinovorus</name>
    <dbReference type="NCBI Taxonomy" id="53501"/>
    <lineage>
        <taxon>Bacteria</taxon>
        <taxon>Pseudomonadati</taxon>
        <taxon>Pseudomonadota</taxon>
        <taxon>Alphaproteobacteria</taxon>
        <taxon>Rhodobacterales</taxon>
        <taxon>Roseobacteraceae</taxon>
        <taxon>Thalassovita</taxon>
    </lineage>
</organism>
<evidence type="ECO:0000256" key="4">
    <source>
        <dbReference type="ARBA" id="ARBA00022989"/>
    </source>
</evidence>
<keyword evidence="4 7" id="KW-1133">Transmembrane helix</keyword>
<evidence type="ECO:0000256" key="2">
    <source>
        <dbReference type="ARBA" id="ARBA00022475"/>
    </source>
</evidence>
<protein>
    <submittedName>
        <fullName evidence="8">Ribose transport system permease protein RbsC</fullName>
    </submittedName>
</protein>
<feature type="transmembrane region" description="Helical" evidence="7">
    <location>
        <begin position="191"/>
        <end position="215"/>
    </location>
</feature>
<feature type="transmembrane region" description="Helical" evidence="7">
    <location>
        <begin position="128"/>
        <end position="147"/>
    </location>
</feature>
<evidence type="ECO:0000256" key="6">
    <source>
        <dbReference type="SAM" id="MobiDB-lite"/>
    </source>
</evidence>
<dbReference type="GO" id="GO:0005886">
    <property type="term" value="C:plasma membrane"/>
    <property type="evidence" value="ECO:0007669"/>
    <property type="project" value="UniProtKB-SubCell"/>
</dbReference>
<evidence type="ECO:0000256" key="3">
    <source>
        <dbReference type="ARBA" id="ARBA00022692"/>
    </source>
</evidence>
<keyword evidence="5 7" id="KW-0472">Membrane</keyword>
<comment type="subcellular location">
    <subcellularLocation>
        <location evidence="1">Cell membrane</location>
        <topology evidence="1">Multi-pass membrane protein</topology>
    </subcellularLocation>
</comment>
<dbReference type="OrthoDB" id="7284468at2"/>
<dbReference type="GO" id="GO:0022857">
    <property type="term" value="F:transmembrane transporter activity"/>
    <property type="evidence" value="ECO:0007669"/>
    <property type="project" value="InterPro"/>
</dbReference>
<keyword evidence="2" id="KW-1003">Cell membrane</keyword>
<evidence type="ECO:0000256" key="7">
    <source>
        <dbReference type="SAM" id="Phobius"/>
    </source>
</evidence>
<sequence>MSEPRTKMPTTMGSETAPAVSNATPKPTVLHTTGYSSFKPGPFSMAWPGFWGAVVCFAVFSILIEGFFSADVLSNVLLVSARLGVVATGVGLLLIQREFDLSVGAVFTLAGGMTIVGINIGLIPGFTIAAVLTGAGIIGALNGYLVARLKLHSLLVTFVTMLACHAAVVGLGQYHQMQLSGYSRSFGLFDFWVLGGIPVSVIWMVLLVLLAALGLGWTRLGNWIYATGADPQAAREMGVPVTSVRLQSFAIASALAALAGVMSSVQTGHMVPKMGDILVFEALLAALVGGVPLRGGRGTVSGIICGVLILKMSQQALLTAGGDPVWYRAGVMVALAVIMLRFLMRSQEA</sequence>
<dbReference type="STRING" id="53501.SAMN04488043_11010"/>
<dbReference type="CDD" id="cd06579">
    <property type="entry name" value="TM_PBP1_transp_AraH_like"/>
    <property type="match status" value="1"/>
</dbReference>
<feature type="transmembrane region" description="Helical" evidence="7">
    <location>
        <begin position="325"/>
        <end position="344"/>
    </location>
</feature>
<feature type="region of interest" description="Disordered" evidence="6">
    <location>
        <begin position="1"/>
        <end position="25"/>
    </location>
</feature>
<evidence type="ECO:0000256" key="5">
    <source>
        <dbReference type="ARBA" id="ARBA00023136"/>
    </source>
</evidence>
<dbReference type="Proteomes" id="UP000051587">
    <property type="component" value="Unassembled WGS sequence"/>
</dbReference>